<evidence type="ECO:0000313" key="5">
    <source>
        <dbReference type="EMBL" id="PTI30278.1"/>
    </source>
</evidence>
<feature type="compositionally biased region" description="Basic and acidic residues" evidence="2">
    <location>
        <begin position="421"/>
        <end position="442"/>
    </location>
</feature>
<dbReference type="EMBL" id="PZFK01000006">
    <property type="protein sequence ID" value="PTI30278.1"/>
    <property type="molecule type" value="Genomic_DNA"/>
</dbReference>
<comment type="similarity">
    <text evidence="1">Belongs to the DnaB/DnaD family.</text>
</comment>
<name>A0A2T4PV27_9STAP</name>
<dbReference type="RefSeq" id="WP_107556780.1">
    <property type="nucleotide sequence ID" value="NZ_CP051882.1"/>
</dbReference>
<dbReference type="Pfam" id="PF25888">
    <property type="entry name" value="WHD_DnaB"/>
    <property type="match status" value="1"/>
</dbReference>
<feature type="domain" description="DnaB/C C-terminal" evidence="3">
    <location>
        <begin position="322"/>
        <end position="382"/>
    </location>
</feature>
<proteinExistence type="inferred from homology"/>
<dbReference type="Pfam" id="PF07261">
    <property type="entry name" value="DnaB_2"/>
    <property type="match status" value="1"/>
</dbReference>
<dbReference type="STRING" id="1167632.GCA_000286335_00182"/>
<feature type="domain" description="Replicative helicase loading/DNA remodeling protein DnaB N-terminal winged helix" evidence="4">
    <location>
        <begin position="8"/>
        <end position="259"/>
    </location>
</feature>
<evidence type="ECO:0000259" key="3">
    <source>
        <dbReference type="Pfam" id="PF07261"/>
    </source>
</evidence>
<reference evidence="5 6" key="1">
    <citation type="journal article" date="2016" name="Front. Microbiol.">
        <title>Comprehensive Phylogenetic Analysis of Bovine Non-aureus Staphylococci Species Based on Whole-Genome Sequencing.</title>
        <authorList>
            <person name="Naushad S."/>
            <person name="Barkema H.W."/>
            <person name="Luby C."/>
            <person name="Condas L.A."/>
            <person name="Nobrega D.B."/>
            <person name="Carson D.A."/>
            <person name="De Buck J."/>
        </authorList>
    </citation>
    <scope>NUCLEOTIDE SEQUENCE [LARGE SCALE GENOMIC DNA]</scope>
    <source>
        <strain evidence="5 6">SNUC 2204</strain>
    </source>
</reference>
<evidence type="ECO:0000313" key="6">
    <source>
        <dbReference type="Proteomes" id="UP000241209"/>
    </source>
</evidence>
<sequence length="459" mass="53468">MAEYFNGVKPSDGFYVKSNYNYTHVHQDILISLYTPLIGTDAIGVYLYLSQFNFHNETEAYNHYTIMNDLKINLSSFRDSLDLLEGIGLLKTYFKTNQEEQTFIYMLEQPATTEQFFNDPLLSVFLYQQIGKSRYLSLKNRYKDSSISTSAYHEVTKSFTDVFKVPKLSEIGQQDDIQIKPDVKNKGLDLSDVRFDFEMLELLLNNHLISKEILNKQTKEVIIQIATLYGITPVEMKSIILKSITENQTISLQDLRKHARSIYQIEHEGELPTLDLKKESVKAKQNDAKQEVDSLLSWFELLDTTSPIEMLASFTKSEPTISQKRVVEDVVTREKLPYGVMNILLQYVMFKNNMQLPKAYIEEIASNWKKLKLTSAEEAYHYIKNLDKQTAEKKKERNNKANNTFKLKSIEKTPEWLLKQKSAETPKEEQKNNESDAAFEKRKQELQKEMEAFWKEGDH</sequence>
<evidence type="ECO:0000259" key="4">
    <source>
        <dbReference type="Pfam" id="PF25888"/>
    </source>
</evidence>
<dbReference type="OrthoDB" id="2082007at2"/>
<dbReference type="Proteomes" id="UP000241209">
    <property type="component" value="Unassembled WGS sequence"/>
</dbReference>
<evidence type="ECO:0000256" key="2">
    <source>
        <dbReference type="SAM" id="MobiDB-lite"/>
    </source>
</evidence>
<feature type="region of interest" description="Disordered" evidence="2">
    <location>
        <begin position="420"/>
        <end position="442"/>
    </location>
</feature>
<gene>
    <name evidence="5" type="ORF">BU072_03770</name>
</gene>
<dbReference type="AlphaFoldDB" id="A0A2T4PV27"/>
<accession>A0A2T4PV27</accession>
<dbReference type="InterPro" id="IPR006343">
    <property type="entry name" value="DnaB/C_C"/>
</dbReference>
<dbReference type="InterPro" id="IPR058660">
    <property type="entry name" value="WHD_DnaB"/>
</dbReference>
<comment type="caution">
    <text evidence="5">The sequence shown here is derived from an EMBL/GenBank/DDBJ whole genome shotgun (WGS) entry which is preliminary data.</text>
</comment>
<organism evidence="5 6">
    <name type="scientific">Mammaliicoccus vitulinus</name>
    <dbReference type="NCBI Taxonomy" id="71237"/>
    <lineage>
        <taxon>Bacteria</taxon>
        <taxon>Bacillati</taxon>
        <taxon>Bacillota</taxon>
        <taxon>Bacilli</taxon>
        <taxon>Bacillales</taxon>
        <taxon>Staphylococcaceae</taxon>
        <taxon>Mammaliicoccus</taxon>
    </lineage>
</organism>
<protein>
    <submittedName>
        <fullName evidence="5">Uncharacterized protein</fullName>
    </submittedName>
</protein>
<evidence type="ECO:0000256" key="1">
    <source>
        <dbReference type="ARBA" id="ARBA00093462"/>
    </source>
</evidence>